<evidence type="ECO:0000256" key="1">
    <source>
        <dbReference type="SAM" id="MobiDB-lite"/>
    </source>
</evidence>
<accession>A0A839DWP2</accession>
<dbReference type="Proteomes" id="UP000569329">
    <property type="component" value="Unassembled WGS sequence"/>
</dbReference>
<sequence>MTDSSAPSTESGTETEPRASGSATADRLPDELTFRITPVSLLGVFTVMICVSPVALAVPWLLTLYALPLLLLVWVLRVRTTVHGGGITARTLFGKSEIAWQDLQFLRLDERRWIRAVLVSGKEIRLPSVRVRDLPRLAVMSGDRVSDPSAEPESTETDRVETDRTGTERAESDQAAAERE</sequence>
<feature type="compositionally biased region" description="Basic and acidic residues" evidence="1">
    <location>
        <begin position="156"/>
        <end position="180"/>
    </location>
</feature>
<evidence type="ECO:0000313" key="5">
    <source>
        <dbReference type="Proteomes" id="UP000569329"/>
    </source>
</evidence>
<evidence type="ECO:0000256" key="2">
    <source>
        <dbReference type="SAM" id="Phobius"/>
    </source>
</evidence>
<feature type="region of interest" description="Disordered" evidence="1">
    <location>
        <begin position="1"/>
        <end position="25"/>
    </location>
</feature>
<keyword evidence="5" id="KW-1185">Reference proteome</keyword>
<gene>
    <name evidence="4" type="ORF">FHX42_000507</name>
</gene>
<feature type="domain" description="Low molecular weight protein antigen 6 PH" evidence="3">
    <location>
        <begin position="77"/>
        <end position="146"/>
    </location>
</feature>
<reference evidence="4 5" key="1">
    <citation type="submission" date="2020-07" db="EMBL/GenBank/DDBJ databases">
        <title>Sequencing the genomes of 1000 actinobacteria strains.</title>
        <authorList>
            <person name="Klenk H.-P."/>
        </authorList>
    </citation>
    <scope>NUCLEOTIDE SEQUENCE [LARGE SCALE GENOMIC DNA]</scope>
    <source>
        <strain evidence="4 5">DSM 45975</strain>
    </source>
</reference>
<organism evidence="4 5">
    <name type="scientific">Halosaccharopolyspora lacisalsi</name>
    <dbReference type="NCBI Taxonomy" id="1000566"/>
    <lineage>
        <taxon>Bacteria</taxon>
        <taxon>Bacillati</taxon>
        <taxon>Actinomycetota</taxon>
        <taxon>Actinomycetes</taxon>
        <taxon>Pseudonocardiales</taxon>
        <taxon>Pseudonocardiaceae</taxon>
        <taxon>Halosaccharopolyspora</taxon>
    </lineage>
</organism>
<protein>
    <recommendedName>
        <fullName evidence="3">Low molecular weight protein antigen 6 PH domain-containing protein</fullName>
    </recommendedName>
</protein>
<keyword evidence="2" id="KW-1133">Transmembrane helix</keyword>
<proteinExistence type="predicted"/>
<evidence type="ECO:0000313" key="4">
    <source>
        <dbReference type="EMBL" id="MBA8823178.1"/>
    </source>
</evidence>
<keyword evidence="2" id="KW-0812">Transmembrane</keyword>
<feature type="compositionally biased region" description="Polar residues" evidence="1">
    <location>
        <begin position="1"/>
        <end position="14"/>
    </location>
</feature>
<dbReference type="RefSeq" id="WP_182542530.1">
    <property type="nucleotide sequence ID" value="NZ_JACGWZ010000001.1"/>
</dbReference>
<dbReference type="EMBL" id="JACGWZ010000001">
    <property type="protein sequence ID" value="MBA8823178.1"/>
    <property type="molecule type" value="Genomic_DNA"/>
</dbReference>
<dbReference type="Pfam" id="PF10756">
    <property type="entry name" value="bPH_6"/>
    <property type="match status" value="1"/>
</dbReference>
<dbReference type="InterPro" id="IPR019692">
    <property type="entry name" value="CFP-6_PH"/>
</dbReference>
<comment type="caution">
    <text evidence="4">The sequence shown here is derived from an EMBL/GenBank/DDBJ whole genome shotgun (WGS) entry which is preliminary data.</text>
</comment>
<dbReference type="AlphaFoldDB" id="A0A839DWP2"/>
<evidence type="ECO:0000259" key="3">
    <source>
        <dbReference type="Pfam" id="PF10756"/>
    </source>
</evidence>
<feature type="transmembrane region" description="Helical" evidence="2">
    <location>
        <begin position="41"/>
        <end position="74"/>
    </location>
</feature>
<name>A0A839DWP2_9PSEU</name>
<feature type="region of interest" description="Disordered" evidence="1">
    <location>
        <begin position="142"/>
        <end position="180"/>
    </location>
</feature>
<keyword evidence="2" id="KW-0472">Membrane</keyword>